<evidence type="ECO:0000259" key="2">
    <source>
        <dbReference type="SMART" id="SM00867"/>
    </source>
</evidence>
<evidence type="ECO:0000313" key="4">
    <source>
        <dbReference type="Proteomes" id="UP000249304"/>
    </source>
</evidence>
<dbReference type="SMART" id="SM00867">
    <property type="entry name" value="YceI"/>
    <property type="match status" value="1"/>
</dbReference>
<dbReference type="Pfam" id="PF04264">
    <property type="entry name" value="YceI"/>
    <property type="match status" value="1"/>
</dbReference>
<dbReference type="Proteomes" id="UP000249304">
    <property type="component" value="Unassembled WGS sequence"/>
</dbReference>
<name>A0A2W2E687_9ACTN</name>
<dbReference type="InterPro" id="IPR036761">
    <property type="entry name" value="TTHA0802/YceI-like_sf"/>
</dbReference>
<protein>
    <submittedName>
        <fullName evidence="3">Polyisoprenoid-binding protein</fullName>
    </submittedName>
</protein>
<comment type="similarity">
    <text evidence="1">Belongs to the UPF0312 family.</text>
</comment>
<proteinExistence type="inferred from homology"/>
<evidence type="ECO:0000313" key="3">
    <source>
        <dbReference type="EMBL" id="PZG09070.1"/>
    </source>
</evidence>
<sequence length="225" mass="24032">MTIGGIIPEIWDSTRLDDLACWAHISNRPGRPGRTKGALRVITVDSPLAAVAWVGDPVHSDISFKVRHMGVGKVRGTFELASAALSVGEGGGRVTALIDPASVHTGNEQRDQHLRSSDFLDVAKYPQIEFTSTEIRGFDGETFILVGELTLHGVTRTVEMEAEFLGVVDDPSGAKRTGFSATTTISRAAFGIDIQLGFGAGNVVVADPVEIAIEIEFTTTESDPR</sequence>
<dbReference type="Gene3D" id="2.40.128.110">
    <property type="entry name" value="Lipid/polyisoprenoid-binding, YceI-like"/>
    <property type="match status" value="1"/>
</dbReference>
<comment type="caution">
    <text evidence="3">The sequence shown here is derived from an EMBL/GenBank/DDBJ whole genome shotgun (WGS) entry which is preliminary data.</text>
</comment>
<keyword evidence="4" id="KW-1185">Reference proteome</keyword>
<organism evidence="3 4">
    <name type="scientific">Nonomuraea aridisoli</name>
    <dbReference type="NCBI Taxonomy" id="2070368"/>
    <lineage>
        <taxon>Bacteria</taxon>
        <taxon>Bacillati</taxon>
        <taxon>Actinomycetota</taxon>
        <taxon>Actinomycetes</taxon>
        <taxon>Streptosporangiales</taxon>
        <taxon>Streptosporangiaceae</taxon>
        <taxon>Nonomuraea</taxon>
    </lineage>
</organism>
<evidence type="ECO:0000256" key="1">
    <source>
        <dbReference type="ARBA" id="ARBA00008812"/>
    </source>
</evidence>
<dbReference type="SUPFAM" id="SSF101874">
    <property type="entry name" value="YceI-like"/>
    <property type="match status" value="1"/>
</dbReference>
<dbReference type="EMBL" id="POUD01000253">
    <property type="protein sequence ID" value="PZG09070.1"/>
    <property type="molecule type" value="Genomic_DNA"/>
</dbReference>
<dbReference type="PANTHER" id="PTHR34406">
    <property type="entry name" value="PROTEIN YCEI"/>
    <property type="match status" value="1"/>
</dbReference>
<reference evidence="3 4" key="1">
    <citation type="submission" date="2018-01" db="EMBL/GenBank/DDBJ databases">
        <title>Draft genome sequence of Nonomuraea sp. KC333.</title>
        <authorList>
            <person name="Sahin N."/>
            <person name="Saygin H."/>
            <person name="Ay H."/>
        </authorList>
    </citation>
    <scope>NUCLEOTIDE SEQUENCE [LARGE SCALE GENOMIC DNA]</scope>
    <source>
        <strain evidence="3 4">KC333</strain>
    </source>
</reference>
<dbReference type="AlphaFoldDB" id="A0A2W2E687"/>
<dbReference type="PANTHER" id="PTHR34406:SF1">
    <property type="entry name" value="PROTEIN YCEI"/>
    <property type="match status" value="1"/>
</dbReference>
<feature type="domain" description="Lipid/polyisoprenoid-binding YceI-like" evidence="2">
    <location>
        <begin position="52"/>
        <end position="218"/>
    </location>
</feature>
<accession>A0A2W2E687</accession>
<gene>
    <name evidence="3" type="ORF">C1J01_38155</name>
</gene>
<dbReference type="OrthoDB" id="9811006at2"/>
<dbReference type="InterPro" id="IPR007372">
    <property type="entry name" value="Lipid/polyisoprenoid-bd_YceI"/>
</dbReference>